<evidence type="ECO:0000256" key="1">
    <source>
        <dbReference type="SAM" id="MobiDB-lite"/>
    </source>
</evidence>
<dbReference type="RefSeq" id="WP_210970307.1">
    <property type="nucleotide sequence ID" value="NZ_JAGPXE010000004.1"/>
</dbReference>
<comment type="caution">
    <text evidence="2">The sequence shown here is derived from an EMBL/GenBank/DDBJ whole genome shotgun (WGS) entry which is preliminary data.</text>
</comment>
<sequence length="79" mass="9402">MIDQLQHVHAETRALLDSLQRRVDRLDVGPEWNSSLRRLVRELGDQLEHAVNQAHERADQAKRRDENMVRFKARPPRLR</sequence>
<feature type="region of interest" description="Disordered" evidence="1">
    <location>
        <begin position="52"/>
        <end position="79"/>
    </location>
</feature>
<feature type="compositionally biased region" description="Basic and acidic residues" evidence="1">
    <location>
        <begin position="52"/>
        <end position="69"/>
    </location>
</feature>
<organism evidence="2 3">
    <name type="scientific">Saccharopolyspora endophytica</name>
    <dbReference type="NCBI Taxonomy" id="543886"/>
    <lineage>
        <taxon>Bacteria</taxon>
        <taxon>Bacillati</taxon>
        <taxon>Actinomycetota</taxon>
        <taxon>Actinomycetes</taxon>
        <taxon>Pseudonocardiales</taxon>
        <taxon>Pseudonocardiaceae</taxon>
        <taxon>Saccharopolyspora</taxon>
    </lineage>
</organism>
<evidence type="ECO:0000313" key="3">
    <source>
        <dbReference type="Proteomes" id="UP000674084"/>
    </source>
</evidence>
<proteinExistence type="predicted"/>
<keyword evidence="3" id="KW-1185">Reference proteome</keyword>
<evidence type="ECO:0000313" key="2">
    <source>
        <dbReference type="EMBL" id="MBQ0924982.1"/>
    </source>
</evidence>
<dbReference type="EMBL" id="JAGPXE010000004">
    <property type="protein sequence ID" value="MBQ0924982.1"/>
    <property type="molecule type" value="Genomic_DNA"/>
</dbReference>
<name>A0ABS5DFR5_9PSEU</name>
<protein>
    <submittedName>
        <fullName evidence="2">Uncharacterized protein</fullName>
    </submittedName>
</protein>
<accession>A0ABS5DFR5</accession>
<dbReference type="Proteomes" id="UP000674084">
    <property type="component" value="Unassembled WGS sequence"/>
</dbReference>
<gene>
    <name evidence="2" type="ORF">KBO27_13600</name>
</gene>
<reference evidence="2 3" key="1">
    <citation type="submission" date="2021-04" db="EMBL/GenBank/DDBJ databases">
        <title>Whole-genome sequencing of Saccharopolyspora endophytica KCTC 19397.</title>
        <authorList>
            <person name="Ay H."/>
            <person name="Saygin H."/>
            <person name="Sahin N."/>
        </authorList>
    </citation>
    <scope>NUCLEOTIDE SEQUENCE [LARGE SCALE GENOMIC DNA]</scope>
    <source>
        <strain evidence="2 3">KCTC 19397</strain>
    </source>
</reference>